<dbReference type="EMBL" id="VJMH01000190">
    <property type="protein sequence ID" value="KAF0717987.1"/>
    <property type="molecule type" value="Genomic_DNA"/>
</dbReference>
<organism evidence="2 3">
    <name type="scientific">Aphanomyces stellatus</name>
    <dbReference type="NCBI Taxonomy" id="120398"/>
    <lineage>
        <taxon>Eukaryota</taxon>
        <taxon>Sar</taxon>
        <taxon>Stramenopiles</taxon>
        <taxon>Oomycota</taxon>
        <taxon>Saprolegniomycetes</taxon>
        <taxon>Saprolegniales</taxon>
        <taxon>Verrucalvaceae</taxon>
        <taxon>Aphanomyces</taxon>
    </lineage>
</organism>
<dbReference type="Gene3D" id="1.25.40.20">
    <property type="entry name" value="Ankyrin repeat-containing domain"/>
    <property type="match status" value="1"/>
</dbReference>
<dbReference type="InterPro" id="IPR052050">
    <property type="entry name" value="SecEffector_AnkRepeat"/>
</dbReference>
<dbReference type="PANTHER" id="PTHR46586">
    <property type="entry name" value="ANKYRIN REPEAT-CONTAINING PROTEIN"/>
    <property type="match status" value="1"/>
</dbReference>
<accession>A0A485K928</accession>
<dbReference type="PANTHER" id="PTHR46586:SF3">
    <property type="entry name" value="ANKYRIN REPEAT-CONTAINING PROTEIN"/>
    <property type="match status" value="1"/>
</dbReference>
<proteinExistence type="predicted"/>
<evidence type="ECO:0000313" key="2">
    <source>
        <dbReference type="EMBL" id="VFT79178.1"/>
    </source>
</evidence>
<dbReference type="SUPFAM" id="SSF48403">
    <property type="entry name" value="Ankyrin repeat"/>
    <property type="match status" value="1"/>
</dbReference>
<protein>
    <submittedName>
        <fullName evidence="2">Aste57867_1973 protein</fullName>
    </submittedName>
</protein>
<evidence type="ECO:0000313" key="3">
    <source>
        <dbReference type="Proteomes" id="UP000332933"/>
    </source>
</evidence>
<dbReference type="InterPro" id="IPR036770">
    <property type="entry name" value="Ankyrin_rpt-contain_sf"/>
</dbReference>
<dbReference type="Proteomes" id="UP000332933">
    <property type="component" value="Unassembled WGS sequence"/>
</dbReference>
<evidence type="ECO:0000313" key="1">
    <source>
        <dbReference type="EMBL" id="KAF0717987.1"/>
    </source>
</evidence>
<keyword evidence="3" id="KW-1185">Reference proteome</keyword>
<gene>
    <name evidence="2" type="primary">Aste57867_1973</name>
    <name evidence="1" type="ORF">As57867_001971</name>
    <name evidence="2" type="ORF">ASTE57867_1973</name>
</gene>
<reference evidence="1" key="2">
    <citation type="submission" date="2019-06" db="EMBL/GenBank/DDBJ databases">
        <title>Genomics analysis of Aphanomyces spp. identifies a new class of oomycete effector associated with host adaptation.</title>
        <authorList>
            <person name="Gaulin E."/>
        </authorList>
    </citation>
    <scope>NUCLEOTIDE SEQUENCE</scope>
    <source>
        <strain evidence="1">CBS 578.67</strain>
    </source>
</reference>
<dbReference type="EMBL" id="CAADRA010000190">
    <property type="protein sequence ID" value="VFT79178.1"/>
    <property type="molecule type" value="Genomic_DNA"/>
</dbReference>
<name>A0A485K928_9STRA</name>
<reference evidence="2 3" key="1">
    <citation type="submission" date="2019-03" db="EMBL/GenBank/DDBJ databases">
        <authorList>
            <person name="Gaulin E."/>
            <person name="Dumas B."/>
        </authorList>
    </citation>
    <scope>NUCLEOTIDE SEQUENCE [LARGE SCALE GENOMIC DNA]</scope>
    <source>
        <strain evidence="2">CBS 568.67</strain>
    </source>
</reference>
<sequence length="517" mass="57926">MPSASTVLCSSELLSLVWRYQSGLYEDMIPLRALNGYHKHFRPLTFDPAAMTDLRTCLWPWLRQHGHTRLHCLWSSPNTRTAAVLLYAVYFGDLALVRALADHLPAFGKPTPEHFPLIEVAAKGGSLPVFDYLSGIGYRHPDVYLSGREIPLWNRHYAISSAMDNLLQPLSPVCVAMRAAFQGDDVGQFELLLPQCDAYMLSQAMMRAVHYGATQCVRAMHAAVGRLRSVDELAYPARMGQFDILEFMLDHDDTHARVDMLSASLTGAVGSHDVDLVRQIMSVTVAGEAVVEPKHLTFAIDSNSVAILELLWERRRLGQWRGSAECIWQKEYPTWVHRATQHGWLELVQFFNAKDDLNSFDWKMVVFDAASACHPRIVKWLFESGMVASDVRTLEKTMVEATYPSKSHLKSSTMENLNFVVSLLPPTYRLPTSVVEEAATNEAHVFRFFMDLWWPNEDVETRASVGEACLLAASAGGKQKNVKLLVSHFHIGVTPAVVDAAKQTCSSENLIAYLESC</sequence>
<dbReference type="AlphaFoldDB" id="A0A485K928"/>